<name>A0AAN8NMW3_9PEZI</name>
<evidence type="ECO:0000313" key="2">
    <source>
        <dbReference type="Proteomes" id="UP001307849"/>
    </source>
</evidence>
<dbReference type="AlphaFoldDB" id="A0AAN8NMW3"/>
<accession>A0AAN8NMW3</accession>
<keyword evidence="2" id="KW-1185">Reference proteome</keyword>
<protein>
    <submittedName>
        <fullName evidence="1">Uncharacterized protein</fullName>
    </submittedName>
</protein>
<organism evidence="1 2">
    <name type="scientific">Arthrobotrys conoides</name>
    <dbReference type="NCBI Taxonomy" id="74498"/>
    <lineage>
        <taxon>Eukaryota</taxon>
        <taxon>Fungi</taxon>
        <taxon>Dikarya</taxon>
        <taxon>Ascomycota</taxon>
        <taxon>Pezizomycotina</taxon>
        <taxon>Orbiliomycetes</taxon>
        <taxon>Orbiliales</taxon>
        <taxon>Orbiliaceae</taxon>
        <taxon>Arthrobotrys</taxon>
    </lineage>
</organism>
<dbReference type="Proteomes" id="UP001307849">
    <property type="component" value="Unassembled WGS sequence"/>
</dbReference>
<evidence type="ECO:0000313" key="1">
    <source>
        <dbReference type="EMBL" id="KAK6521293.1"/>
    </source>
</evidence>
<dbReference type="EMBL" id="JAVHJM010000001">
    <property type="protein sequence ID" value="KAK6521293.1"/>
    <property type="molecule type" value="Genomic_DNA"/>
</dbReference>
<comment type="caution">
    <text evidence="1">The sequence shown here is derived from an EMBL/GenBank/DDBJ whole genome shotgun (WGS) entry which is preliminary data.</text>
</comment>
<sequence length="70" mass="8186">MFANSSTNTINYQDPSVKEEIAPGELPEEYRIRINELNRRIVQLLEQTELTRLERMRNLIARAAARQAQD</sequence>
<gene>
    <name evidence="1" type="ORF">TWF506_001517</name>
</gene>
<reference evidence="1 2" key="1">
    <citation type="submission" date="2019-10" db="EMBL/GenBank/DDBJ databases">
        <authorList>
            <person name="Palmer J.M."/>
        </authorList>
    </citation>
    <scope>NUCLEOTIDE SEQUENCE [LARGE SCALE GENOMIC DNA]</scope>
    <source>
        <strain evidence="1 2">TWF506</strain>
    </source>
</reference>
<proteinExistence type="predicted"/>